<keyword evidence="5 8" id="KW-1133">Transmembrane helix</keyword>
<gene>
    <name evidence="10" type="primary">LOC129343536</name>
</gene>
<dbReference type="Pfam" id="PF02038">
    <property type="entry name" value="ATP1G1_PLM_MAT8"/>
    <property type="match status" value="1"/>
</dbReference>
<keyword evidence="9" id="KW-1185">Reference proteome</keyword>
<dbReference type="KEGG" id="emc:129343536"/>
<organism evidence="9 10">
    <name type="scientific">Eublepharis macularius</name>
    <name type="common">Leopard gecko</name>
    <name type="synonym">Cyrtodactylus macularius</name>
    <dbReference type="NCBI Taxonomy" id="481883"/>
    <lineage>
        <taxon>Eukaryota</taxon>
        <taxon>Metazoa</taxon>
        <taxon>Chordata</taxon>
        <taxon>Craniata</taxon>
        <taxon>Vertebrata</taxon>
        <taxon>Euteleostomi</taxon>
        <taxon>Lepidosauria</taxon>
        <taxon>Squamata</taxon>
        <taxon>Bifurcata</taxon>
        <taxon>Gekkota</taxon>
        <taxon>Eublepharidae</taxon>
        <taxon>Eublepharinae</taxon>
        <taxon>Eublepharis</taxon>
    </lineage>
</organism>
<dbReference type="PANTHER" id="PTHR14132:SF11">
    <property type="entry name" value="FXYD DOMAIN-CONTAINING ION TRANSPORT REGULATOR 3"/>
    <property type="match status" value="1"/>
</dbReference>
<keyword evidence="6 8" id="KW-0406">Ion transport</keyword>
<name>A0AA97LGZ5_EUBMA</name>
<dbReference type="GO" id="GO:0017080">
    <property type="term" value="F:sodium channel regulator activity"/>
    <property type="evidence" value="ECO:0007669"/>
    <property type="project" value="TreeGrafter"/>
</dbReference>
<protein>
    <recommendedName>
        <fullName evidence="8">FXYD domain-containing ion transport regulator</fullName>
    </recommendedName>
</protein>
<dbReference type="GeneID" id="129343536"/>
<keyword evidence="7 8" id="KW-0472">Membrane</keyword>
<dbReference type="InterPro" id="IPR047297">
    <property type="entry name" value="FXYD_motif"/>
</dbReference>
<dbReference type="GO" id="GO:0043269">
    <property type="term" value="P:regulation of monoatomic ion transport"/>
    <property type="evidence" value="ECO:0007669"/>
    <property type="project" value="InterPro"/>
</dbReference>
<dbReference type="GO" id="GO:0006811">
    <property type="term" value="P:monoatomic ion transport"/>
    <property type="evidence" value="ECO:0007669"/>
    <property type="project" value="UniProtKB-KW"/>
</dbReference>
<evidence type="ECO:0000256" key="8">
    <source>
        <dbReference type="RuleBase" id="RU364131"/>
    </source>
</evidence>
<comment type="subcellular location">
    <subcellularLocation>
        <location evidence="1">Membrane</location>
        <topology evidence="1">Single-pass membrane protein</topology>
    </subcellularLocation>
</comment>
<dbReference type="AlphaFoldDB" id="A0AA97LGZ5"/>
<keyword evidence="3 8" id="KW-0813">Transport</keyword>
<evidence type="ECO:0000256" key="7">
    <source>
        <dbReference type="ARBA" id="ARBA00023136"/>
    </source>
</evidence>
<feature type="chain" id="PRO_5041517642" description="FXYD domain-containing ion transport regulator" evidence="8">
    <location>
        <begin position="23"/>
        <end position="84"/>
    </location>
</feature>
<evidence type="ECO:0000256" key="1">
    <source>
        <dbReference type="ARBA" id="ARBA00004167"/>
    </source>
</evidence>
<dbReference type="PROSITE" id="PS01310">
    <property type="entry name" value="FXYD"/>
    <property type="match status" value="1"/>
</dbReference>
<keyword evidence="8" id="KW-0732">Signal</keyword>
<dbReference type="CDD" id="cd20328">
    <property type="entry name" value="FXYD3-like"/>
    <property type="match status" value="1"/>
</dbReference>
<evidence type="ECO:0000256" key="6">
    <source>
        <dbReference type="ARBA" id="ARBA00023065"/>
    </source>
</evidence>
<evidence type="ECO:0000256" key="2">
    <source>
        <dbReference type="ARBA" id="ARBA00005948"/>
    </source>
</evidence>
<dbReference type="PANTHER" id="PTHR14132">
    <property type="entry name" value="SODIUM/POTASSIUM-TRANSPORTING ATPASE SUBUNIT GAMMA"/>
    <property type="match status" value="1"/>
</dbReference>
<evidence type="ECO:0000256" key="5">
    <source>
        <dbReference type="ARBA" id="ARBA00022989"/>
    </source>
</evidence>
<proteinExistence type="inferred from homology"/>
<feature type="transmembrane region" description="Helical" evidence="8">
    <location>
        <begin position="38"/>
        <end position="59"/>
    </location>
</feature>
<dbReference type="RefSeq" id="XP_054855768.1">
    <property type="nucleotide sequence ID" value="XM_054999793.1"/>
</dbReference>
<accession>A0AA97LGZ5</accession>
<sequence>MKPTTTTEILMLLLAAFPLLEANDPTDKDSPFYYDYHSLRVGGMIIAGILCFLGFAILISGKCKCKKKTSVQAMVPVKSTVSEC</sequence>
<evidence type="ECO:0000313" key="10">
    <source>
        <dbReference type="RefSeq" id="XP_054855768.1"/>
    </source>
</evidence>
<reference evidence="10" key="1">
    <citation type="submission" date="2025-08" db="UniProtKB">
        <authorList>
            <consortium name="RefSeq"/>
        </authorList>
    </citation>
    <scope>IDENTIFICATION</scope>
    <source>
        <tissue evidence="10">Blood</tissue>
    </source>
</reference>
<evidence type="ECO:0000256" key="4">
    <source>
        <dbReference type="ARBA" id="ARBA00022692"/>
    </source>
</evidence>
<dbReference type="InterPro" id="IPR000272">
    <property type="entry name" value="Ion-transport_regulator_FXYD"/>
</dbReference>
<dbReference type="Proteomes" id="UP001190640">
    <property type="component" value="Chromosome 15"/>
</dbReference>
<evidence type="ECO:0000256" key="3">
    <source>
        <dbReference type="ARBA" id="ARBA00022448"/>
    </source>
</evidence>
<comment type="similarity">
    <text evidence="2 8">Belongs to the FXYD family.</text>
</comment>
<keyword evidence="4 8" id="KW-0812">Transmembrane</keyword>
<dbReference type="GO" id="GO:0016020">
    <property type="term" value="C:membrane"/>
    <property type="evidence" value="ECO:0007669"/>
    <property type="project" value="UniProtKB-SubCell"/>
</dbReference>
<feature type="signal peptide" evidence="8">
    <location>
        <begin position="1"/>
        <end position="22"/>
    </location>
</feature>
<evidence type="ECO:0000313" key="9">
    <source>
        <dbReference type="Proteomes" id="UP001190640"/>
    </source>
</evidence>
<dbReference type="Gene3D" id="1.20.5.780">
    <property type="entry name" value="Single helix bin"/>
    <property type="match status" value="1"/>
</dbReference>